<keyword evidence="4" id="KW-1185">Reference proteome</keyword>
<dbReference type="InterPro" id="IPR012373">
    <property type="entry name" value="Ferrdict_sens_TM"/>
</dbReference>
<keyword evidence="1" id="KW-0472">Membrane</keyword>
<dbReference type="Proteomes" id="UP000186917">
    <property type="component" value="Unassembled WGS sequence"/>
</dbReference>
<evidence type="ECO:0000256" key="1">
    <source>
        <dbReference type="SAM" id="Phobius"/>
    </source>
</evidence>
<accession>A0A173MJH1</accession>
<name>A0A173MJH1_9BACT</name>
<feature type="transmembrane region" description="Helical" evidence="1">
    <location>
        <begin position="74"/>
        <end position="95"/>
    </location>
</feature>
<gene>
    <name evidence="3" type="ORF">SAMN05421788_103132</name>
</gene>
<dbReference type="RefSeq" id="WP_076378801.1">
    <property type="nucleotide sequence ID" value="NZ_AP017422.1"/>
</dbReference>
<feature type="domain" description="FecR protein" evidence="2">
    <location>
        <begin position="112"/>
        <end position="197"/>
    </location>
</feature>
<dbReference type="KEGG" id="fln:FLA_3814"/>
<dbReference type="GO" id="GO:0016989">
    <property type="term" value="F:sigma factor antagonist activity"/>
    <property type="evidence" value="ECO:0007669"/>
    <property type="project" value="TreeGrafter"/>
</dbReference>
<dbReference type="Gene3D" id="2.60.120.1440">
    <property type="match status" value="1"/>
</dbReference>
<dbReference type="PANTHER" id="PTHR30273:SF2">
    <property type="entry name" value="PROTEIN FECR"/>
    <property type="match status" value="1"/>
</dbReference>
<dbReference type="OrthoDB" id="657365at2"/>
<dbReference type="AlphaFoldDB" id="A0A173MJH1"/>
<dbReference type="InterPro" id="IPR006860">
    <property type="entry name" value="FecR"/>
</dbReference>
<dbReference type="Pfam" id="PF04773">
    <property type="entry name" value="FecR"/>
    <property type="match status" value="1"/>
</dbReference>
<evidence type="ECO:0000313" key="3">
    <source>
        <dbReference type="EMBL" id="SIT04709.1"/>
    </source>
</evidence>
<reference evidence="4" key="1">
    <citation type="submission" date="2017-01" db="EMBL/GenBank/DDBJ databases">
        <authorList>
            <person name="Varghese N."/>
            <person name="Submissions S."/>
        </authorList>
    </citation>
    <scope>NUCLEOTIDE SEQUENCE [LARGE SCALE GENOMIC DNA]</scope>
    <source>
        <strain evidence="4">DSM 21054</strain>
    </source>
</reference>
<sequence>MSIQKDIQQLLQKYEEGTCTPEESLQLQQWLDGLATRGKEYVFTADERRSSRRRMLKNVQAGKRAGVIINIRQWAIKTAAAAAVVVMLTAGGWWYQRAQFITISSNAALAVTRVVLPDSSVVWLNRNTAITYHKGFALNRRVQLLQGEVFFDVKKDAQHPFVIQSGDIYTTVKGTSFSVAKNHYTNDVKVTVVTGRVAISKGSDTLAVLTPGKRLRYVEEKEKAGVDEASPAEANAWVKGDALLQHAGIMEVASWLHQQYNIPVENLHRGNDIDFYLSFSKGITLQDAIKIINLVGAKHQVTFFVEQNKVVIK</sequence>
<evidence type="ECO:0000259" key="2">
    <source>
        <dbReference type="Pfam" id="PF04773"/>
    </source>
</evidence>
<dbReference type="EMBL" id="FTOR01000003">
    <property type="protein sequence ID" value="SIT04709.1"/>
    <property type="molecule type" value="Genomic_DNA"/>
</dbReference>
<keyword evidence="1" id="KW-0812">Transmembrane</keyword>
<dbReference type="STRING" id="477680.SAMN05421788_103132"/>
<protein>
    <submittedName>
        <fullName evidence="3">FecR family protein</fullName>
    </submittedName>
</protein>
<keyword evidence="1" id="KW-1133">Transmembrane helix</keyword>
<dbReference type="PANTHER" id="PTHR30273">
    <property type="entry name" value="PERIPLASMIC SIGNAL SENSOR AND SIGMA FACTOR ACTIVATOR FECR-RELATED"/>
    <property type="match status" value="1"/>
</dbReference>
<evidence type="ECO:0000313" key="4">
    <source>
        <dbReference type="Proteomes" id="UP000186917"/>
    </source>
</evidence>
<dbReference type="PIRSF" id="PIRSF018266">
    <property type="entry name" value="FecR"/>
    <property type="match status" value="1"/>
</dbReference>
<organism evidence="3 4">
    <name type="scientific">Filimonas lacunae</name>
    <dbReference type="NCBI Taxonomy" id="477680"/>
    <lineage>
        <taxon>Bacteria</taxon>
        <taxon>Pseudomonadati</taxon>
        <taxon>Bacteroidota</taxon>
        <taxon>Chitinophagia</taxon>
        <taxon>Chitinophagales</taxon>
        <taxon>Chitinophagaceae</taxon>
        <taxon>Filimonas</taxon>
    </lineage>
</organism>
<proteinExistence type="predicted"/>